<dbReference type="FunFam" id="2.170.130.10:FF:000008">
    <property type="entry name" value="SusC/RagA family TonB-linked outer membrane protein"/>
    <property type="match status" value="1"/>
</dbReference>
<protein>
    <submittedName>
        <fullName evidence="13">Membrane protein</fullName>
    </submittedName>
</protein>
<organism evidence="13 14">
    <name type="scientific">Draconibacterium sediminis</name>
    <dbReference type="NCBI Taxonomy" id="1544798"/>
    <lineage>
        <taxon>Bacteria</taxon>
        <taxon>Pseudomonadati</taxon>
        <taxon>Bacteroidota</taxon>
        <taxon>Bacteroidia</taxon>
        <taxon>Marinilabiliales</taxon>
        <taxon>Prolixibacteraceae</taxon>
        <taxon>Draconibacterium</taxon>
    </lineage>
</organism>
<keyword evidence="14" id="KW-1185">Reference proteome</keyword>
<dbReference type="Pfam" id="PF07715">
    <property type="entry name" value="Plug"/>
    <property type="match status" value="1"/>
</dbReference>
<comment type="subcellular location">
    <subcellularLocation>
        <location evidence="1 8">Cell outer membrane</location>
        <topology evidence="1 8">Multi-pass membrane protein</topology>
    </subcellularLocation>
</comment>
<dbReference type="EMBL" id="JRHC01000004">
    <property type="protein sequence ID" value="KJF42822.1"/>
    <property type="molecule type" value="Genomic_DNA"/>
</dbReference>
<dbReference type="PROSITE" id="PS52016">
    <property type="entry name" value="TONB_DEPENDENT_REC_3"/>
    <property type="match status" value="1"/>
</dbReference>
<dbReference type="InterPro" id="IPR037066">
    <property type="entry name" value="Plug_dom_sf"/>
</dbReference>
<dbReference type="Gene3D" id="2.60.40.1120">
    <property type="entry name" value="Carboxypeptidase-like, regulatory domain"/>
    <property type="match status" value="1"/>
</dbReference>
<dbReference type="NCBIfam" id="TIGR04056">
    <property type="entry name" value="OMP_RagA_SusC"/>
    <property type="match status" value="1"/>
</dbReference>
<keyword evidence="6 8" id="KW-0472">Membrane</keyword>
<accession>A0A0D8J7G3</accession>
<keyword evidence="4 8" id="KW-0812">Transmembrane</keyword>
<dbReference type="STRING" id="1544798.LH29_15450"/>
<dbReference type="NCBIfam" id="TIGR04057">
    <property type="entry name" value="SusC_RagA_signa"/>
    <property type="match status" value="1"/>
</dbReference>
<name>A0A0D8J7G3_9BACT</name>
<keyword evidence="7 8" id="KW-0998">Cell outer membrane</keyword>
<proteinExistence type="inferred from homology"/>
<dbReference type="SUPFAM" id="SSF56935">
    <property type="entry name" value="Porins"/>
    <property type="match status" value="1"/>
</dbReference>
<evidence type="ECO:0000256" key="3">
    <source>
        <dbReference type="ARBA" id="ARBA00022452"/>
    </source>
</evidence>
<dbReference type="Pfam" id="PF13715">
    <property type="entry name" value="CarbopepD_reg_2"/>
    <property type="match status" value="1"/>
</dbReference>
<dbReference type="FunFam" id="2.60.40.1120:FF:000003">
    <property type="entry name" value="Outer membrane protein Omp121"/>
    <property type="match status" value="1"/>
</dbReference>
<dbReference type="RefSeq" id="WP_045031215.1">
    <property type="nucleotide sequence ID" value="NZ_JRHC01000004.1"/>
</dbReference>
<evidence type="ECO:0000256" key="7">
    <source>
        <dbReference type="ARBA" id="ARBA00023237"/>
    </source>
</evidence>
<evidence type="ECO:0000313" key="14">
    <source>
        <dbReference type="Proteomes" id="UP000032544"/>
    </source>
</evidence>
<dbReference type="SUPFAM" id="SSF49464">
    <property type="entry name" value="Carboxypeptidase regulatory domain-like"/>
    <property type="match status" value="1"/>
</dbReference>
<keyword evidence="10" id="KW-0732">Signal</keyword>
<dbReference type="GO" id="GO:0009279">
    <property type="term" value="C:cell outer membrane"/>
    <property type="evidence" value="ECO:0007669"/>
    <property type="project" value="UniProtKB-SubCell"/>
</dbReference>
<evidence type="ECO:0000256" key="1">
    <source>
        <dbReference type="ARBA" id="ARBA00004571"/>
    </source>
</evidence>
<evidence type="ECO:0000259" key="11">
    <source>
        <dbReference type="Pfam" id="PF00593"/>
    </source>
</evidence>
<evidence type="ECO:0000313" key="13">
    <source>
        <dbReference type="EMBL" id="KJF42822.1"/>
    </source>
</evidence>
<evidence type="ECO:0000256" key="9">
    <source>
        <dbReference type="RuleBase" id="RU003357"/>
    </source>
</evidence>
<evidence type="ECO:0000256" key="5">
    <source>
        <dbReference type="ARBA" id="ARBA00023077"/>
    </source>
</evidence>
<comment type="similarity">
    <text evidence="8 9">Belongs to the TonB-dependent receptor family.</text>
</comment>
<dbReference type="InterPro" id="IPR036942">
    <property type="entry name" value="Beta-barrel_TonB_sf"/>
</dbReference>
<evidence type="ECO:0000256" key="6">
    <source>
        <dbReference type="ARBA" id="ARBA00023136"/>
    </source>
</evidence>
<evidence type="ECO:0000256" key="10">
    <source>
        <dbReference type="SAM" id="SignalP"/>
    </source>
</evidence>
<feature type="domain" description="TonB-dependent receptor-like beta-barrel" evidence="11">
    <location>
        <begin position="385"/>
        <end position="926"/>
    </location>
</feature>
<dbReference type="OrthoDB" id="9768177at2"/>
<feature type="signal peptide" evidence="10">
    <location>
        <begin position="1"/>
        <end position="27"/>
    </location>
</feature>
<evidence type="ECO:0000256" key="8">
    <source>
        <dbReference type="PROSITE-ProRule" id="PRU01360"/>
    </source>
</evidence>
<evidence type="ECO:0000259" key="12">
    <source>
        <dbReference type="Pfam" id="PF07715"/>
    </source>
</evidence>
<dbReference type="AlphaFoldDB" id="A0A0D8J7G3"/>
<gene>
    <name evidence="13" type="ORF">LH29_15450</name>
</gene>
<comment type="caution">
    <text evidence="13">The sequence shown here is derived from an EMBL/GenBank/DDBJ whole genome shotgun (WGS) entry which is preliminary data.</text>
</comment>
<evidence type="ECO:0000256" key="2">
    <source>
        <dbReference type="ARBA" id="ARBA00022448"/>
    </source>
</evidence>
<sequence length="991" mass="109036">MRTRLLKFKIPLFFLVLLLGFNLSVQAQNSIDVRGVVSDASGDPLPGVNIVIKGTLQGTLTDPNGNYRITVPGSDAVLVFSFIGYNSQEVTVGNQSEINVSLKEDLKQLDEVVVIGYGSVARKDVTTAVSTVSTKEIDERPIVSAAQAIQGKAAGVNVYQPSGAPGGEMVIRVRGTTSFNGSNSPLYVVDGVPVDNLNFLSPMDIASMQILKDASSAAIYGSRAANGVILITTKQASGEAKISLNTQFGVSRVANQIESLNASQYKELMDEIRPGAIPEGTTDQTDWFNEVYGTGITQNYQLQISDGNDKTRYFISGGYLNEKGVLSSAFFRRYNLRSNVESQVRSWLNIGLNLSYSDNTRNGVTTGAGSNRGGVVLAVVNLPTASNIIDPETGLYNRTFFGQNIVNPIESIENGKNNKNNENRLIASGSSTITFLPELTLKSSFTLDRRNGKVTGFNPPVHGADRDDWGNAWDTRSTNTLLVFDNVLTYKKTFADKHNFEAMAGSSWTDSQWSQSYINGSHYKDDNIHTLNAANKISWNGTGSGASAWGIMSVFGRLSYNYESKYLFTFNIREDGSSKLHPDYRWGTFPSFSAAWRMSSEEFMQGLTWIDDLKIRGGWGQTGNQSGVGDYAYLQRYNITRQAWFETGKEDALPLITQANLRTSDLTWETTSQINLGLDATLFADRVTIAMDYYSKHTEDMLMYVSLPAGAAASSNIVRNEGEMMNRGVELSVSSHNFTGAFTWNTDFNISHNTNELKSLELQQIYYDAETTDAFHQIRVVRNEPGRALGGFYGYISDGVDPETGELMYRDTNEDGKITASDRTYIGDPNPAFTFGLTNSFSYKGFSVNVFLQGAVGNDIFNASKGDVMGMYDLKNQSTEVLHRWRTPGQITDVPKAGFVMQPSSYFIEDGSYLRVKDITFSYNFSGGILNKLGVSRLQPYVTATNLLTLTDYSGMDPEVNQWGNSGAVQGIDWGTYPHSKTFVFGLNVEF</sequence>
<evidence type="ECO:0000256" key="4">
    <source>
        <dbReference type="ARBA" id="ARBA00022692"/>
    </source>
</evidence>
<dbReference type="InterPro" id="IPR039426">
    <property type="entry name" value="TonB-dep_rcpt-like"/>
</dbReference>
<dbReference type="PATRIC" id="fig|1544798.3.peg.3257"/>
<dbReference type="Pfam" id="PF00593">
    <property type="entry name" value="TonB_dep_Rec_b-barrel"/>
    <property type="match status" value="1"/>
</dbReference>
<keyword evidence="3 8" id="KW-1134">Transmembrane beta strand</keyword>
<dbReference type="InterPro" id="IPR008969">
    <property type="entry name" value="CarboxyPept-like_regulatory"/>
</dbReference>
<dbReference type="InterPro" id="IPR023997">
    <property type="entry name" value="TonB-dep_OMP_SusC/RagA_CS"/>
</dbReference>
<dbReference type="InterPro" id="IPR023996">
    <property type="entry name" value="TonB-dep_OMP_SusC/RagA"/>
</dbReference>
<keyword evidence="5 9" id="KW-0798">TonB box</keyword>
<dbReference type="Gene3D" id="2.40.170.20">
    <property type="entry name" value="TonB-dependent receptor, beta-barrel domain"/>
    <property type="match status" value="1"/>
</dbReference>
<keyword evidence="2 8" id="KW-0813">Transport</keyword>
<dbReference type="Proteomes" id="UP000032544">
    <property type="component" value="Unassembled WGS sequence"/>
</dbReference>
<dbReference type="Gene3D" id="2.170.130.10">
    <property type="entry name" value="TonB-dependent receptor, plug domain"/>
    <property type="match status" value="1"/>
</dbReference>
<reference evidence="13 14" key="1">
    <citation type="submission" date="2014-09" db="EMBL/GenBank/DDBJ databases">
        <title>Draft Genome Sequence of Draconibacterium sp. JN14CK-3.</title>
        <authorList>
            <person name="Dong C."/>
            <person name="Lai Q."/>
            <person name="Shao Z."/>
        </authorList>
    </citation>
    <scope>NUCLEOTIDE SEQUENCE [LARGE SCALE GENOMIC DNA]</scope>
    <source>
        <strain evidence="13 14">JN14CK-3</strain>
    </source>
</reference>
<feature type="domain" description="TonB-dependent receptor plug" evidence="12">
    <location>
        <begin position="123"/>
        <end position="228"/>
    </location>
</feature>
<dbReference type="InterPro" id="IPR012910">
    <property type="entry name" value="Plug_dom"/>
</dbReference>
<feature type="chain" id="PRO_5002330643" evidence="10">
    <location>
        <begin position="28"/>
        <end position="991"/>
    </location>
</feature>
<dbReference type="InterPro" id="IPR000531">
    <property type="entry name" value="Beta-barrel_TonB"/>
</dbReference>